<dbReference type="Gene3D" id="1.25.10.10">
    <property type="entry name" value="Leucine-rich Repeat Variant"/>
    <property type="match status" value="1"/>
</dbReference>
<evidence type="ECO:0000256" key="7">
    <source>
        <dbReference type="SAM" id="MobiDB-lite"/>
    </source>
</evidence>
<organism evidence="10 11">
    <name type="scientific">Auxenochlorella protothecoides</name>
    <name type="common">Green microalga</name>
    <name type="synonym">Chlorella protothecoides</name>
    <dbReference type="NCBI Taxonomy" id="3075"/>
    <lineage>
        <taxon>Eukaryota</taxon>
        <taxon>Viridiplantae</taxon>
        <taxon>Chlorophyta</taxon>
        <taxon>core chlorophytes</taxon>
        <taxon>Trebouxiophyceae</taxon>
        <taxon>Chlorellales</taxon>
        <taxon>Chlorellaceae</taxon>
        <taxon>Auxenochlorella</taxon>
    </lineage>
</organism>
<dbReference type="GO" id="GO:0000779">
    <property type="term" value="C:condensed chromosome, centromeric region"/>
    <property type="evidence" value="ECO:0007669"/>
    <property type="project" value="TreeGrafter"/>
</dbReference>
<dbReference type="PANTHER" id="PTHR14222">
    <property type="entry name" value="CONDENSIN"/>
    <property type="match status" value="1"/>
</dbReference>
<dbReference type="GO" id="GO:0010032">
    <property type="term" value="P:meiotic chromosome condensation"/>
    <property type="evidence" value="ECO:0007669"/>
    <property type="project" value="TreeGrafter"/>
</dbReference>
<protein>
    <submittedName>
        <fullName evidence="10">Uncharacterized protein</fullName>
    </submittedName>
</protein>
<evidence type="ECO:0000256" key="1">
    <source>
        <dbReference type="ARBA" id="ARBA00004123"/>
    </source>
</evidence>
<evidence type="ECO:0000313" key="10">
    <source>
        <dbReference type="EMBL" id="RMZ57592.1"/>
    </source>
</evidence>
<dbReference type="Proteomes" id="UP000279271">
    <property type="component" value="Unassembled WGS sequence"/>
</dbReference>
<feature type="region of interest" description="Disordered" evidence="7">
    <location>
        <begin position="1477"/>
        <end position="1597"/>
    </location>
</feature>
<dbReference type="InterPro" id="IPR024324">
    <property type="entry name" value="Condensin_cplx_su1_N"/>
</dbReference>
<accession>A0A3M7L7Q7</accession>
<proteinExistence type="predicted"/>
<sequence>AGINKRRVRVACKGPTQACSAGLGPRSRAPGERQTAVRMAMEVDVPNAMPPWGQAPAPAVPAKAVTPSGNSYRQREATQFRGVTKTSGTNSGLEKFDVQFVFCDHGTKKHPKIYGFGSAGAAACAFDILTCKRALEKGRTVAGVLGSAVSLATNHPSTNYQNDELLTLLSNITRDDVIYGLKICAKKGYLLGSSLVEELRDGVSTAQREAAERGKQGEARQSYEPSAKAALGERKRRAWYMSRPAPAWSHHFVMEFIIPTEAKELWGEGAGTTGLSVSRVVDLSGASQGELEEVAERITFQLYDRDPLGVVDQAFFDDLVGLVRAFPLLSESRRGLLVDGLASSLTCLTSWTDRALASREQDAAGTAQHRSALRAHVFFLSWLVRQWLSLREGDAASQPAALQAAKPGPRKRTVEGAAAGSEAILPTAVKAAAASLNTDLWALFRPAGPDEQLLLCYSLLATSLLDRPAACRDGVAVGNAGHVLSALALKYGREESVAAGLVELISTREHSPGPVADLLRDSVAKWGSASLASAVVGGLAAVDPAEYARQQSATGEKAGVRSVAVFFEELAARLPKLLARHVSLLLSHLGGAAHTLRSSIVTASGLLLQRAFEREDEEESATATAARLRGKQHLLDVLTQRVRDTSSYTRRACLAAWQGLAETRTLPLGHWAAVTDIAVGRLEDKSSLVRREALRLLQCLLLHNPFGPALPVGAFAASLASHRAALEVLAPDHAEDEFQGLKLEGGRDGATEPGQEGEQGGAEAPRIKPEPGTGEVPLPSQPAPSSQRRASASEVAPAAWEGSLEELKALVASLELATGFARTLAHTMPLLAQLLASASVSDVQARETVAFLLTCKQFGVDGVEATTRRALPLVFSRDPAIRTRLVEAADQLFVTGWAGNLFTPAAAARNLMDLASDATLGELSSLAALVKEFVDRDFLSPAVVLELWATLDRASGPSKNPAAQGHETAVRHLRSALTLLSYVVAAAPEGVTSGQLDLLLGAGLGSADALAVRAACACLRALGPGLASGPLAPRRAAALAALTRALLSDGAVPRQQWYCAAGPAVDALFALHPEPGRVVAAALRALSSRAAAGDGRDLGPFFFLLGHAALAQLVYVDGQAKRARRVLAGVGRPAGQAKGQEADAEDINAELGVGSVAADAELEGQRERAEAEILGPASPLAPHARLVSAVCHSRALLTGDPGLRASALLCLVKLMAVDGAFCSAHLQLLFTLLQNRGVEPGLRSTLAVALGDLALRFPNMLEGWTERMYRPLQDADTMVRKNALMVLSHLILNDMMKVKGHIAQLAVCLVDPEPRIRALAELFFHELAKKEVKGTSPIYNLLPDILSNLSADSRLGKADFQSIMQALLGYIKKDKQGDALVEKLCQRFAASESLTQWHNVAFCLTQASVGVAVEGLLPISDKGLRRLSESFKMYRRTLGDAEVAAAFASILAKAKRSAAKGDVKALVEELEARMAQAAEERAEQGEDPAAGDAVKSEPCEAAVSSLAGQMDGLKVETGQGDPTLDEDRSSPTPGAPTIKPDPEAAQEGVGVQDLVAKFGGGLTLRPSRSRQGNAEGIKAQPFANVEEDGSSSIPALH</sequence>
<dbReference type="GO" id="GO:0000796">
    <property type="term" value="C:condensin complex"/>
    <property type="evidence" value="ECO:0007669"/>
    <property type="project" value="TreeGrafter"/>
</dbReference>
<dbReference type="SUPFAM" id="SSF48371">
    <property type="entry name" value="ARM repeat"/>
    <property type="match status" value="1"/>
</dbReference>
<evidence type="ECO:0000256" key="5">
    <source>
        <dbReference type="ARBA" id="ARBA00023242"/>
    </source>
</evidence>
<dbReference type="GO" id="GO:0005634">
    <property type="term" value="C:nucleus"/>
    <property type="evidence" value="ECO:0007669"/>
    <property type="project" value="UniProtKB-SubCell"/>
</dbReference>
<dbReference type="InterPro" id="IPR016024">
    <property type="entry name" value="ARM-type_fold"/>
</dbReference>
<dbReference type="GO" id="GO:0051301">
    <property type="term" value="P:cell division"/>
    <property type="evidence" value="ECO:0007669"/>
    <property type="project" value="UniProtKB-KW"/>
</dbReference>
<feature type="compositionally biased region" description="Low complexity" evidence="7">
    <location>
        <begin position="783"/>
        <end position="793"/>
    </location>
</feature>
<name>A0A3M7L7Q7_AUXPR</name>
<feature type="region of interest" description="Disordered" evidence="7">
    <location>
        <begin position="743"/>
        <end position="794"/>
    </location>
</feature>
<evidence type="ECO:0000259" key="8">
    <source>
        <dbReference type="Pfam" id="PF12717"/>
    </source>
</evidence>
<dbReference type="InterPro" id="IPR011989">
    <property type="entry name" value="ARM-like"/>
</dbReference>
<evidence type="ECO:0000256" key="3">
    <source>
        <dbReference type="ARBA" id="ARBA00022776"/>
    </source>
</evidence>
<keyword evidence="4" id="KW-0226">DNA condensation</keyword>
<dbReference type="InterPro" id="IPR032682">
    <property type="entry name" value="Cnd1_C"/>
</dbReference>
<dbReference type="InterPro" id="IPR026971">
    <property type="entry name" value="CND1/NCAPD3"/>
</dbReference>
<feature type="region of interest" description="Disordered" evidence="7">
    <location>
        <begin position="207"/>
        <end position="229"/>
    </location>
</feature>
<feature type="compositionally biased region" description="Low complexity" evidence="7">
    <location>
        <begin position="752"/>
        <end position="764"/>
    </location>
</feature>
<dbReference type="GO" id="GO:0007076">
    <property type="term" value="P:mitotic chromosome condensation"/>
    <property type="evidence" value="ECO:0007669"/>
    <property type="project" value="InterPro"/>
</dbReference>
<evidence type="ECO:0000256" key="6">
    <source>
        <dbReference type="ARBA" id="ARBA00023306"/>
    </source>
</evidence>
<feature type="domain" description="Condensin complex subunit 1 N-terminal" evidence="9">
    <location>
        <begin position="337"/>
        <end position="494"/>
    </location>
</feature>
<keyword evidence="3" id="KW-0498">Mitosis</keyword>
<feature type="non-terminal residue" evidence="10">
    <location>
        <position position="1"/>
    </location>
</feature>
<dbReference type="EMBL" id="QOKY01000126">
    <property type="protein sequence ID" value="RMZ57592.1"/>
    <property type="molecule type" value="Genomic_DNA"/>
</dbReference>
<dbReference type="Pfam" id="PF12922">
    <property type="entry name" value="Cnd1_N"/>
    <property type="match status" value="1"/>
</dbReference>
<dbReference type="PANTHER" id="PTHR14222:SF2">
    <property type="entry name" value="CONDENSIN COMPLEX SUBUNIT 1"/>
    <property type="match status" value="1"/>
</dbReference>
<gene>
    <name evidence="10" type="ORF">APUTEX25_001792</name>
</gene>
<keyword evidence="6" id="KW-0131">Cell cycle</keyword>
<feature type="domain" description="Condensin complex subunit 1 C-terminal" evidence="8">
    <location>
        <begin position="1242"/>
        <end position="1404"/>
    </location>
</feature>
<keyword evidence="5" id="KW-0539">Nucleus</keyword>
<evidence type="ECO:0000256" key="4">
    <source>
        <dbReference type="ARBA" id="ARBA00023067"/>
    </source>
</evidence>
<comment type="subcellular location">
    <subcellularLocation>
        <location evidence="1">Nucleus</location>
    </subcellularLocation>
</comment>
<evidence type="ECO:0000256" key="2">
    <source>
        <dbReference type="ARBA" id="ARBA00022618"/>
    </source>
</evidence>
<dbReference type="GO" id="GO:0042393">
    <property type="term" value="F:histone binding"/>
    <property type="evidence" value="ECO:0007669"/>
    <property type="project" value="TreeGrafter"/>
</dbReference>
<keyword evidence="2" id="KW-0132">Cell division</keyword>
<feature type="compositionally biased region" description="Basic and acidic residues" evidence="7">
    <location>
        <begin position="209"/>
        <end position="218"/>
    </location>
</feature>
<evidence type="ECO:0000259" key="9">
    <source>
        <dbReference type="Pfam" id="PF12922"/>
    </source>
</evidence>
<reference evidence="11" key="1">
    <citation type="journal article" date="2018" name="Algal Res.">
        <title>Characterization of plant carbon substrate utilization by Auxenochlorella protothecoides.</title>
        <authorList>
            <person name="Vogler B.W."/>
            <person name="Starkenburg S.R."/>
            <person name="Sudasinghe N."/>
            <person name="Schambach J.Y."/>
            <person name="Rollin J.A."/>
            <person name="Pattathil S."/>
            <person name="Barry A.N."/>
        </authorList>
    </citation>
    <scope>NUCLEOTIDE SEQUENCE [LARGE SCALE GENOMIC DNA]</scope>
    <source>
        <strain evidence="11">UTEX 25</strain>
    </source>
</reference>
<comment type="caution">
    <text evidence="10">The sequence shown here is derived from an EMBL/GenBank/DDBJ whole genome shotgun (WGS) entry which is preliminary data.</text>
</comment>
<evidence type="ECO:0000313" key="11">
    <source>
        <dbReference type="Proteomes" id="UP000279271"/>
    </source>
</evidence>
<dbReference type="Pfam" id="PF12717">
    <property type="entry name" value="Cnd1"/>
    <property type="match status" value="1"/>
</dbReference>